<dbReference type="HAMAP" id="MF_00302">
    <property type="entry name" value="ClpS"/>
    <property type="match status" value="1"/>
</dbReference>
<evidence type="ECO:0000256" key="1">
    <source>
        <dbReference type="HAMAP-Rule" id="MF_00302"/>
    </source>
</evidence>
<protein>
    <recommendedName>
        <fullName evidence="1">ATP-dependent Clp protease adapter protein ClpS</fullName>
    </recommendedName>
</protein>
<name>A0A0B5FV48_9BACT</name>
<accession>A0A0B5FV48</accession>
<dbReference type="KEGG" id="gsb:GSUB_13305"/>
<evidence type="ECO:0000256" key="2">
    <source>
        <dbReference type="SAM" id="MobiDB-lite"/>
    </source>
</evidence>
<dbReference type="EMBL" id="CP010311">
    <property type="protein sequence ID" value="AJF08045.1"/>
    <property type="molecule type" value="Genomic_DNA"/>
</dbReference>
<dbReference type="FunFam" id="3.30.1390.10:FF:000002">
    <property type="entry name" value="ATP-dependent Clp protease adapter protein ClpS"/>
    <property type="match status" value="1"/>
</dbReference>
<keyword evidence="4" id="KW-0378">Hydrolase</keyword>
<evidence type="ECO:0000259" key="3">
    <source>
        <dbReference type="Pfam" id="PF02617"/>
    </source>
</evidence>
<dbReference type="Gene3D" id="3.30.1390.10">
    <property type="match status" value="1"/>
</dbReference>
<dbReference type="Pfam" id="PF02617">
    <property type="entry name" value="ClpS"/>
    <property type="match status" value="1"/>
</dbReference>
<keyword evidence="5" id="KW-1185">Reference proteome</keyword>
<dbReference type="STRING" id="483547.GSUB_13305"/>
<dbReference type="InterPro" id="IPR003769">
    <property type="entry name" value="ClpS_core"/>
</dbReference>
<evidence type="ECO:0000313" key="5">
    <source>
        <dbReference type="Proteomes" id="UP000035036"/>
    </source>
</evidence>
<dbReference type="GO" id="GO:0006508">
    <property type="term" value="P:proteolysis"/>
    <property type="evidence" value="ECO:0007669"/>
    <property type="project" value="UniProtKB-UniRule"/>
</dbReference>
<sequence length="104" mass="11647">MPRKSPGDQAGVASESRSKVKHPSLYKVIMHNDDYTTMEFVVRTLETVFRKSPAEAHRIMLNIHYKGAGVCGVFPHEIAETKVMKVHALAKEEGHPLKCSMEEA</sequence>
<dbReference type="PANTHER" id="PTHR33473:SF19">
    <property type="entry name" value="ATP-DEPENDENT CLP PROTEASE ADAPTER PROTEIN CLPS"/>
    <property type="match status" value="1"/>
</dbReference>
<dbReference type="AlphaFoldDB" id="A0A0B5FV48"/>
<comment type="similarity">
    <text evidence="1">Belongs to the ClpS family.</text>
</comment>
<proteinExistence type="inferred from homology"/>
<dbReference type="SUPFAM" id="SSF54736">
    <property type="entry name" value="ClpS-like"/>
    <property type="match status" value="1"/>
</dbReference>
<comment type="function">
    <text evidence="1">Involved in the modulation of the specificity of the ClpAP-mediated ATP-dependent protein degradation.</text>
</comment>
<gene>
    <name evidence="1" type="primary">clpS</name>
    <name evidence="4" type="ORF">GSUB_13305</name>
</gene>
<dbReference type="InterPro" id="IPR014719">
    <property type="entry name" value="Ribosomal_bL12_C/ClpS-like"/>
</dbReference>
<dbReference type="HOGENOM" id="CLU_134358_1_0_7"/>
<organism evidence="4 5">
    <name type="scientific">Geoalkalibacter subterraneus</name>
    <dbReference type="NCBI Taxonomy" id="483547"/>
    <lineage>
        <taxon>Bacteria</taxon>
        <taxon>Pseudomonadati</taxon>
        <taxon>Thermodesulfobacteriota</taxon>
        <taxon>Desulfuromonadia</taxon>
        <taxon>Desulfuromonadales</taxon>
        <taxon>Geoalkalibacteraceae</taxon>
        <taxon>Geoalkalibacter</taxon>
    </lineage>
</organism>
<reference evidence="4 5" key="1">
    <citation type="journal article" date="2015" name="Genome Announc.">
        <title>Genomes of Geoalkalibacter ferrihydriticus Z-0531T and Geoalkalibacter subterraneus Red1T, Two Haloalkaliphilic Metal-Reducing Deltaproteobacteria.</title>
        <authorList>
            <person name="Badalamenti J.P."/>
            <person name="Krajmalnik-Brown R."/>
            <person name="Torres C.I."/>
            <person name="Bond D.R."/>
        </authorList>
    </citation>
    <scope>NUCLEOTIDE SEQUENCE [LARGE SCALE GENOMIC DNA]</scope>
    <source>
        <strain evidence="4 5">Red1</strain>
    </source>
</reference>
<dbReference type="InterPro" id="IPR022935">
    <property type="entry name" value="ClpS"/>
</dbReference>
<feature type="domain" description="Adaptor protein ClpS core" evidence="3">
    <location>
        <begin position="21"/>
        <end position="100"/>
    </location>
</feature>
<dbReference type="Proteomes" id="UP000035036">
    <property type="component" value="Chromosome"/>
</dbReference>
<dbReference type="GO" id="GO:0008233">
    <property type="term" value="F:peptidase activity"/>
    <property type="evidence" value="ECO:0007669"/>
    <property type="project" value="UniProtKB-KW"/>
</dbReference>
<dbReference type="GO" id="GO:0030163">
    <property type="term" value="P:protein catabolic process"/>
    <property type="evidence" value="ECO:0007669"/>
    <property type="project" value="InterPro"/>
</dbReference>
<keyword evidence="4" id="KW-0645">Protease</keyword>
<dbReference type="PANTHER" id="PTHR33473">
    <property type="entry name" value="ATP-DEPENDENT CLP PROTEASE ADAPTER PROTEIN CLPS1, CHLOROPLASTIC"/>
    <property type="match status" value="1"/>
</dbReference>
<comment type="subunit">
    <text evidence="1">Binds to the N-terminal domain of the chaperone ClpA.</text>
</comment>
<evidence type="ECO:0000313" key="4">
    <source>
        <dbReference type="EMBL" id="AJF08045.1"/>
    </source>
</evidence>
<dbReference type="NCBIfam" id="NF000672">
    <property type="entry name" value="PRK00033.1-5"/>
    <property type="match status" value="1"/>
</dbReference>
<feature type="region of interest" description="Disordered" evidence="2">
    <location>
        <begin position="1"/>
        <end position="20"/>
    </location>
</feature>